<accession>A0A383BXZ1</accession>
<dbReference type="EMBL" id="UINC01204106">
    <property type="protein sequence ID" value="SVE24680.1"/>
    <property type="molecule type" value="Genomic_DNA"/>
</dbReference>
<organism evidence="1">
    <name type="scientific">marine metagenome</name>
    <dbReference type="NCBI Taxonomy" id="408172"/>
    <lineage>
        <taxon>unclassified sequences</taxon>
        <taxon>metagenomes</taxon>
        <taxon>ecological metagenomes</taxon>
    </lineage>
</organism>
<name>A0A383BXZ1_9ZZZZ</name>
<dbReference type="AlphaFoldDB" id="A0A383BXZ1"/>
<proteinExistence type="predicted"/>
<reference evidence="1" key="1">
    <citation type="submission" date="2018-05" db="EMBL/GenBank/DDBJ databases">
        <authorList>
            <person name="Lanie J.A."/>
            <person name="Ng W.-L."/>
            <person name="Kazmierczak K.M."/>
            <person name="Andrzejewski T.M."/>
            <person name="Davidsen T.M."/>
            <person name="Wayne K.J."/>
            <person name="Tettelin H."/>
            <person name="Glass J.I."/>
            <person name="Rusch D."/>
            <person name="Podicherti R."/>
            <person name="Tsui H.-C.T."/>
            <person name="Winkler M.E."/>
        </authorList>
    </citation>
    <scope>NUCLEOTIDE SEQUENCE</scope>
</reference>
<evidence type="ECO:0000313" key="1">
    <source>
        <dbReference type="EMBL" id="SVE24680.1"/>
    </source>
</evidence>
<gene>
    <name evidence="1" type="ORF">METZ01_LOCUS477534</name>
</gene>
<protein>
    <submittedName>
        <fullName evidence="1">Uncharacterized protein</fullName>
    </submittedName>
</protein>
<sequence>MQDGLADFVGDFAYVFSEAVVTDIGL</sequence>